<dbReference type="GO" id="GO:0005886">
    <property type="term" value="C:plasma membrane"/>
    <property type="evidence" value="ECO:0007669"/>
    <property type="project" value="UniProtKB-SubCell"/>
</dbReference>
<comment type="similarity">
    <text evidence="2">Belongs to the autoinducer-2 exporter (AI-2E) (TC 2.A.86) family.</text>
</comment>
<keyword evidence="5 8" id="KW-0812">Transmembrane</keyword>
<evidence type="ECO:0000256" key="3">
    <source>
        <dbReference type="ARBA" id="ARBA00022448"/>
    </source>
</evidence>
<dbReference type="InterPro" id="IPR002549">
    <property type="entry name" value="AI-2E-like"/>
</dbReference>
<proteinExistence type="inferred from homology"/>
<feature type="transmembrane region" description="Helical" evidence="8">
    <location>
        <begin position="273"/>
        <end position="289"/>
    </location>
</feature>
<reference evidence="10" key="1">
    <citation type="submission" date="2016-09" db="EMBL/GenBank/DDBJ databases">
        <authorList>
            <person name="Greninger A.L."/>
            <person name="Jerome K.R."/>
            <person name="Mcnair B."/>
            <person name="Wallis C."/>
            <person name="Fang F."/>
        </authorList>
    </citation>
    <scope>NUCLEOTIDE SEQUENCE [LARGE SCALE GENOMIC DNA]</scope>
    <source>
        <strain evidence="10">M6</strain>
    </source>
</reference>
<dbReference type="EMBL" id="MIHA01000007">
    <property type="protein sequence ID" value="ODQ90148.1"/>
    <property type="molecule type" value="Genomic_DNA"/>
</dbReference>
<dbReference type="Pfam" id="PF01594">
    <property type="entry name" value="AI-2E_transport"/>
    <property type="match status" value="1"/>
</dbReference>
<evidence type="ECO:0000256" key="8">
    <source>
        <dbReference type="SAM" id="Phobius"/>
    </source>
</evidence>
<evidence type="ECO:0000256" key="6">
    <source>
        <dbReference type="ARBA" id="ARBA00022989"/>
    </source>
</evidence>
<dbReference type="PANTHER" id="PTHR21716">
    <property type="entry name" value="TRANSMEMBRANE PROTEIN"/>
    <property type="match status" value="1"/>
</dbReference>
<protein>
    <submittedName>
        <fullName evidence="9">AI-2E family transporter</fullName>
    </submittedName>
</protein>
<keyword evidence="10" id="KW-1185">Reference proteome</keyword>
<gene>
    <name evidence="9" type="ORF">BHQ18_11965</name>
</gene>
<evidence type="ECO:0000313" key="10">
    <source>
        <dbReference type="Proteomes" id="UP000094053"/>
    </source>
</evidence>
<dbReference type="Proteomes" id="UP000094053">
    <property type="component" value="Unassembled WGS sequence"/>
</dbReference>
<sequence>MDPVRARAALYGAAKISAWSLVVAAAAVAVLWLIGALWMAAWPIIIALLLTTLTWPVARFLRGHRWPAAAAALTVTAGFLLLVFGVAALIAIPVGAQAGLVAEGVARGLQTLQDWAQGPPLNLDNDQLDSVVDAVVNQVQSSASDIAGVVVGGVGTVVSGVVTAVLSVVLLFFFLKDGPRFLPWARNNLPGASAVHVPELLSRGYDVLGRFVRSQALIGFIDAAFIGLGLLIVGVPLVLPLSVLIFVGAFVPIVGAFVAGAVAVLIALVSNGFVNALIVLAIIVVVQQLEGNLLQPVVQGKGLHVHPAVILLGVVVGGQLAGVVGALLASPVAALIAVVWRYLRDQLSVPPEDPVIDG</sequence>
<evidence type="ECO:0000256" key="5">
    <source>
        <dbReference type="ARBA" id="ARBA00022692"/>
    </source>
</evidence>
<feature type="transmembrane region" description="Helical" evidence="8">
    <location>
        <begin position="40"/>
        <end position="58"/>
    </location>
</feature>
<dbReference type="OrthoDB" id="9784366at2"/>
<feature type="transmembrane region" description="Helical" evidence="8">
    <location>
        <begin position="12"/>
        <end position="34"/>
    </location>
</feature>
<name>A0A1E3RJW3_MYCFV</name>
<keyword evidence="4" id="KW-1003">Cell membrane</keyword>
<organism evidence="9 10">
    <name type="scientific">Mycolicibacterium flavescens</name>
    <name type="common">Mycobacterium flavescens</name>
    <dbReference type="NCBI Taxonomy" id="1776"/>
    <lineage>
        <taxon>Bacteria</taxon>
        <taxon>Bacillati</taxon>
        <taxon>Actinomycetota</taxon>
        <taxon>Actinomycetes</taxon>
        <taxon>Mycobacteriales</taxon>
        <taxon>Mycobacteriaceae</taxon>
        <taxon>Mycolicibacterium</taxon>
    </lineage>
</organism>
<evidence type="ECO:0000256" key="2">
    <source>
        <dbReference type="ARBA" id="ARBA00009773"/>
    </source>
</evidence>
<feature type="transmembrane region" description="Helical" evidence="8">
    <location>
        <begin position="309"/>
        <end position="340"/>
    </location>
</feature>
<feature type="transmembrane region" description="Helical" evidence="8">
    <location>
        <begin position="70"/>
        <end position="92"/>
    </location>
</feature>
<feature type="transmembrane region" description="Helical" evidence="8">
    <location>
        <begin position="217"/>
        <end position="239"/>
    </location>
</feature>
<evidence type="ECO:0000256" key="1">
    <source>
        <dbReference type="ARBA" id="ARBA00004651"/>
    </source>
</evidence>
<dbReference type="STRING" id="1776.BHQ18_11965"/>
<comment type="caution">
    <text evidence="9">The sequence shown here is derived from an EMBL/GenBank/DDBJ whole genome shotgun (WGS) entry which is preliminary data.</text>
</comment>
<evidence type="ECO:0000256" key="4">
    <source>
        <dbReference type="ARBA" id="ARBA00022475"/>
    </source>
</evidence>
<keyword evidence="6 8" id="KW-1133">Transmembrane helix</keyword>
<dbReference type="RefSeq" id="WP_069413817.1">
    <property type="nucleotide sequence ID" value="NZ_JACKUL010000029.1"/>
</dbReference>
<evidence type="ECO:0000313" key="9">
    <source>
        <dbReference type="EMBL" id="ODQ90148.1"/>
    </source>
</evidence>
<keyword evidence="7 8" id="KW-0472">Membrane</keyword>
<evidence type="ECO:0000256" key="7">
    <source>
        <dbReference type="ARBA" id="ARBA00023136"/>
    </source>
</evidence>
<dbReference type="AlphaFoldDB" id="A0A1E3RJW3"/>
<accession>A0A1E3RJW3</accession>
<keyword evidence="3" id="KW-0813">Transport</keyword>
<feature type="transmembrane region" description="Helical" evidence="8">
    <location>
        <begin position="146"/>
        <end position="175"/>
    </location>
</feature>
<dbReference type="GO" id="GO:0055085">
    <property type="term" value="P:transmembrane transport"/>
    <property type="evidence" value="ECO:0007669"/>
    <property type="project" value="TreeGrafter"/>
</dbReference>
<dbReference type="PANTHER" id="PTHR21716:SF53">
    <property type="entry name" value="PERMEASE PERM-RELATED"/>
    <property type="match status" value="1"/>
</dbReference>
<feature type="transmembrane region" description="Helical" evidence="8">
    <location>
        <begin position="245"/>
        <end position="266"/>
    </location>
</feature>
<comment type="subcellular location">
    <subcellularLocation>
        <location evidence="1">Cell membrane</location>
        <topology evidence="1">Multi-pass membrane protein</topology>
    </subcellularLocation>
</comment>